<dbReference type="AlphaFoldDB" id="A0A818GWQ4"/>
<gene>
    <name evidence="1" type="ORF">GRG538_LOCUS17356</name>
</gene>
<comment type="caution">
    <text evidence="1">The sequence shown here is derived from an EMBL/GenBank/DDBJ whole genome shotgun (WGS) entry which is preliminary data.</text>
</comment>
<dbReference type="SUPFAM" id="SSF52047">
    <property type="entry name" value="RNI-like"/>
    <property type="match status" value="1"/>
</dbReference>
<accession>A0A818GWQ4</accession>
<evidence type="ECO:0000313" key="1">
    <source>
        <dbReference type="EMBL" id="CAF3497054.1"/>
    </source>
</evidence>
<dbReference type="Proteomes" id="UP000663872">
    <property type="component" value="Unassembled WGS sequence"/>
</dbReference>
<name>A0A818GWQ4_9BILA</name>
<organism evidence="1 2">
    <name type="scientific">Rotaria socialis</name>
    <dbReference type="NCBI Taxonomy" id="392032"/>
    <lineage>
        <taxon>Eukaryota</taxon>
        <taxon>Metazoa</taxon>
        <taxon>Spiralia</taxon>
        <taxon>Gnathifera</taxon>
        <taxon>Rotifera</taxon>
        <taxon>Eurotatoria</taxon>
        <taxon>Bdelloidea</taxon>
        <taxon>Philodinida</taxon>
        <taxon>Philodinidae</taxon>
        <taxon>Rotaria</taxon>
    </lineage>
</organism>
<protein>
    <submittedName>
        <fullName evidence="1">Uncharacterized protein</fullName>
    </submittedName>
</protein>
<evidence type="ECO:0000313" key="2">
    <source>
        <dbReference type="Proteomes" id="UP000663872"/>
    </source>
</evidence>
<dbReference type="EMBL" id="CAJNYT010002849">
    <property type="protein sequence ID" value="CAF3497054.1"/>
    <property type="molecule type" value="Genomic_DNA"/>
</dbReference>
<proteinExistence type="predicted"/>
<feature type="non-terminal residue" evidence="1">
    <location>
        <position position="1"/>
    </location>
</feature>
<reference evidence="1" key="1">
    <citation type="submission" date="2021-02" db="EMBL/GenBank/DDBJ databases">
        <authorList>
            <person name="Nowell W R."/>
        </authorList>
    </citation>
    <scope>NUCLEOTIDE SEQUENCE</scope>
</reference>
<dbReference type="InterPro" id="IPR032675">
    <property type="entry name" value="LRR_dom_sf"/>
</dbReference>
<sequence length="432" mass="50177">ATWMVASQHVCFDVARVEVLVSFSTFQPAKKKLTSCANVCWHWNAIITNCTLLSFDIAKDNEVSSRSLTFRFVPNLTGICLLLKRDRYVFEMAQKFIQLQSKTLEKVILDYSPNADHDRGENPQRWDPYDVGRVDLVYELTNLLFITDLIIDFPVPVFHKFNDRAYQLLHHLSLDISASSQSYCHTCGHNATLWCNLLQYSGASINWLSEYPINSPKVEIDYSKLKVFPKVDFLSLRTNMFEQDYVKQLFILFPSLTKLSLYAWTDSYEKLIEVCVQYEQLTHLKIRVWTCSGMKYERYELSRLLINDKVINEICTKLQKLTSLDLHGHLDLSNRSLEMMNQNHNFVSIKITDGGIPFHEVDFHGVQNKPSVQFSEDVLVDFAKNHPLLEQLELYVGQVIICKAFTDKFMVNCPRIKVLKLYSSNDIHQKNE</sequence>
<dbReference type="Gene3D" id="3.80.10.10">
    <property type="entry name" value="Ribonuclease Inhibitor"/>
    <property type="match status" value="1"/>
</dbReference>